<evidence type="ECO:0000313" key="2">
    <source>
        <dbReference type="Proteomes" id="UP000054560"/>
    </source>
</evidence>
<dbReference type="OrthoDB" id="9981542at2759"/>
<dbReference type="AlphaFoldDB" id="A0A0L0FPP1"/>
<accession>A0A0L0FPP1</accession>
<dbReference type="GeneID" id="25910112"/>
<sequence length="127" mass="13726">MAVLRDVVAGSASTCISEGESAGSLEERLLPIAHRIDSGGIVLKTDFLNVVAPAQSHERTPLIPSSFPLLHVNCLIKGSDQMPAIIQGEAQWVNDDHPMRSDVLSCLRTKWSGLRVTWAKGIEPSLL</sequence>
<name>A0A0L0FPP1_9EUKA</name>
<keyword evidence="2" id="KW-1185">Reference proteome</keyword>
<protein>
    <submittedName>
        <fullName evidence="1">Uncharacterized protein</fullName>
    </submittedName>
</protein>
<reference evidence="1 2" key="1">
    <citation type="submission" date="2011-02" db="EMBL/GenBank/DDBJ databases">
        <title>The Genome Sequence of Sphaeroforma arctica JP610.</title>
        <authorList>
            <consortium name="The Broad Institute Genome Sequencing Platform"/>
            <person name="Russ C."/>
            <person name="Cuomo C."/>
            <person name="Young S.K."/>
            <person name="Zeng Q."/>
            <person name="Gargeya S."/>
            <person name="Alvarado L."/>
            <person name="Berlin A."/>
            <person name="Chapman S.B."/>
            <person name="Chen Z."/>
            <person name="Freedman E."/>
            <person name="Gellesch M."/>
            <person name="Goldberg J."/>
            <person name="Griggs A."/>
            <person name="Gujja S."/>
            <person name="Heilman E."/>
            <person name="Heiman D."/>
            <person name="Howarth C."/>
            <person name="Mehta T."/>
            <person name="Neiman D."/>
            <person name="Pearson M."/>
            <person name="Roberts A."/>
            <person name="Saif S."/>
            <person name="Shea T."/>
            <person name="Shenoy N."/>
            <person name="Sisk P."/>
            <person name="Stolte C."/>
            <person name="Sykes S."/>
            <person name="White J."/>
            <person name="Yandava C."/>
            <person name="Burger G."/>
            <person name="Gray M.W."/>
            <person name="Holland P.W.H."/>
            <person name="King N."/>
            <person name="Lang F.B.F."/>
            <person name="Roger A.J."/>
            <person name="Ruiz-Trillo I."/>
            <person name="Haas B."/>
            <person name="Nusbaum C."/>
            <person name="Birren B."/>
        </authorList>
    </citation>
    <scope>NUCLEOTIDE SEQUENCE [LARGE SCALE GENOMIC DNA]</scope>
    <source>
        <strain evidence="1 2">JP610</strain>
    </source>
</reference>
<dbReference type="RefSeq" id="XP_014151845.1">
    <property type="nucleotide sequence ID" value="XM_014296370.1"/>
</dbReference>
<evidence type="ECO:0000313" key="1">
    <source>
        <dbReference type="EMBL" id="KNC77943.1"/>
    </source>
</evidence>
<dbReference type="Proteomes" id="UP000054560">
    <property type="component" value="Unassembled WGS sequence"/>
</dbReference>
<dbReference type="EMBL" id="KQ242595">
    <property type="protein sequence ID" value="KNC77943.1"/>
    <property type="molecule type" value="Genomic_DNA"/>
</dbReference>
<proteinExistence type="predicted"/>
<organism evidence="1 2">
    <name type="scientific">Sphaeroforma arctica JP610</name>
    <dbReference type="NCBI Taxonomy" id="667725"/>
    <lineage>
        <taxon>Eukaryota</taxon>
        <taxon>Ichthyosporea</taxon>
        <taxon>Ichthyophonida</taxon>
        <taxon>Sphaeroforma</taxon>
    </lineage>
</organism>
<gene>
    <name evidence="1" type="ORF">SARC_09608</name>
</gene>